<dbReference type="InterPro" id="IPR003615">
    <property type="entry name" value="HNH_nuc"/>
</dbReference>
<sequence>MKGRQIRYSAEELAWIEENREFSRRELHRLFVMFFGRTDVTVDHIKALCSRRGWATGRDGRFLPGQAPHNKGKPHPTRGRASETQFKKGQLPHNTRYLGHERISKDGYVEISVSETNPHTGYERRYVLKHRWLWEQANGPLPKGHCLKSLDGDKTNTDPSNWIAIPRALLPRLGGRFGRDYDNAPAELKPAILAVAQLEHAARERKRSRNGEMAA</sequence>
<keyword evidence="3" id="KW-0378">Hydrolase</keyword>
<proteinExistence type="predicted"/>
<evidence type="ECO:0000313" key="3">
    <source>
        <dbReference type="EMBL" id="MFD0948150.1"/>
    </source>
</evidence>
<dbReference type="Gene3D" id="3.90.75.20">
    <property type="match status" value="1"/>
</dbReference>
<keyword evidence="3" id="KW-0255">Endonuclease</keyword>
<gene>
    <name evidence="3" type="ORF">ACFQ1E_17540</name>
</gene>
<organism evidence="3 4">
    <name type="scientific">Sphingomonas canadensis</name>
    <dbReference type="NCBI Taxonomy" id="1219257"/>
    <lineage>
        <taxon>Bacteria</taxon>
        <taxon>Pseudomonadati</taxon>
        <taxon>Pseudomonadota</taxon>
        <taxon>Alphaproteobacteria</taxon>
        <taxon>Sphingomonadales</taxon>
        <taxon>Sphingomonadaceae</taxon>
        <taxon>Sphingomonas</taxon>
    </lineage>
</organism>
<name>A0ABW3HCL5_9SPHN</name>
<dbReference type="Proteomes" id="UP001596977">
    <property type="component" value="Unassembled WGS sequence"/>
</dbReference>
<reference evidence="4" key="1">
    <citation type="journal article" date="2019" name="Int. J. Syst. Evol. Microbiol.">
        <title>The Global Catalogue of Microorganisms (GCM) 10K type strain sequencing project: providing services to taxonomists for standard genome sequencing and annotation.</title>
        <authorList>
            <consortium name="The Broad Institute Genomics Platform"/>
            <consortium name="The Broad Institute Genome Sequencing Center for Infectious Disease"/>
            <person name="Wu L."/>
            <person name="Ma J."/>
        </authorList>
    </citation>
    <scope>NUCLEOTIDE SEQUENCE [LARGE SCALE GENOMIC DNA]</scope>
    <source>
        <strain evidence="4">CCUG 62982</strain>
    </source>
</reference>
<dbReference type="Pfam" id="PF13392">
    <property type="entry name" value="HNH_3"/>
    <property type="match status" value="1"/>
</dbReference>
<dbReference type="RefSeq" id="WP_264945995.1">
    <property type="nucleotide sequence ID" value="NZ_JAPDRA010000010.1"/>
</dbReference>
<evidence type="ECO:0000313" key="4">
    <source>
        <dbReference type="Proteomes" id="UP001596977"/>
    </source>
</evidence>
<protein>
    <submittedName>
        <fullName evidence="3">HNH endonuclease signature motif containing protein</fullName>
        <ecNumber evidence="3">3.1.-.-</ecNumber>
    </submittedName>
</protein>
<keyword evidence="4" id="KW-1185">Reference proteome</keyword>
<evidence type="ECO:0000256" key="1">
    <source>
        <dbReference type="SAM" id="MobiDB-lite"/>
    </source>
</evidence>
<feature type="domain" description="HNH nuclease" evidence="2">
    <location>
        <begin position="128"/>
        <end position="166"/>
    </location>
</feature>
<dbReference type="InterPro" id="IPR044925">
    <property type="entry name" value="His-Me_finger_sf"/>
</dbReference>
<keyword evidence="3" id="KW-0540">Nuclease</keyword>
<dbReference type="EMBL" id="JBHTJG010000010">
    <property type="protein sequence ID" value="MFD0948150.1"/>
    <property type="molecule type" value="Genomic_DNA"/>
</dbReference>
<accession>A0ABW3HCL5</accession>
<evidence type="ECO:0000259" key="2">
    <source>
        <dbReference type="Pfam" id="PF13392"/>
    </source>
</evidence>
<dbReference type="SUPFAM" id="SSF54060">
    <property type="entry name" value="His-Me finger endonucleases"/>
    <property type="match status" value="1"/>
</dbReference>
<dbReference type="EC" id="3.1.-.-" evidence="3"/>
<dbReference type="GO" id="GO:0016787">
    <property type="term" value="F:hydrolase activity"/>
    <property type="evidence" value="ECO:0007669"/>
    <property type="project" value="UniProtKB-KW"/>
</dbReference>
<dbReference type="GO" id="GO:0004519">
    <property type="term" value="F:endonuclease activity"/>
    <property type="evidence" value="ECO:0007669"/>
    <property type="project" value="UniProtKB-KW"/>
</dbReference>
<feature type="region of interest" description="Disordered" evidence="1">
    <location>
        <begin position="59"/>
        <end position="82"/>
    </location>
</feature>
<comment type="caution">
    <text evidence="3">The sequence shown here is derived from an EMBL/GenBank/DDBJ whole genome shotgun (WGS) entry which is preliminary data.</text>
</comment>